<dbReference type="AlphaFoldDB" id="G2GXP2"/>
<sequence length="49" mass="5517">CITTDKEETQLLAIYLLGDNAFQGLNRDLGFTEANIGLKTFVESLKWLI</sequence>
<accession>G2GXP2</accession>
<feature type="non-terminal residue" evidence="1">
    <location>
        <position position="1"/>
    </location>
</feature>
<organism evidence="1 2">
    <name type="scientific">Candidatus Regiella insecticola 5.15</name>
    <dbReference type="NCBI Taxonomy" id="1005043"/>
    <lineage>
        <taxon>Bacteria</taxon>
        <taxon>Pseudomonadati</taxon>
        <taxon>Pseudomonadota</taxon>
        <taxon>Gammaproteobacteria</taxon>
        <taxon>Enterobacterales</taxon>
        <taxon>Enterobacteriaceae</taxon>
        <taxon>aphid secondary symbionts</taxon>
        <taxon>Candidatus Regiella</taxon>
    </lineage>
</organism>
<comment type="caution">
    <text evidence="1">The sequence shown here is derived from an EMBL/GenBank/DDBJ whole genome shotgun (WGS) entry which is preliminary data.</text>
</comment>
<name>G2GXP2_9ENTR</name>
<protein>
    <submittedName>
        <fullName evidence="1">Uncharacterized protein</fullName>
    </submittedName>
</protein>
<keyword evidence="2" id="KW-1185">Reference proteome</keyword>
<proteinExistence type="predicted"/>
<evidence type="ECO:0000313" key="2">
    <source>
        <dbReference type="Proteomes" id="UP000004116"/>
    </source>
</evidence>
<dbReference type="EMBL" id="AGCA01000114">
    <property type="protein sequence ID" value="EGY29484.1"/>
    <property type="molecule type" value="Genomic_DNA"/>
</dbReference>
<gene>
    <name evidence="1" type="ORF">Rin_00005350</name>
</gene>
<reference evidence="1 2" key="1">
    <citation type="journal article" date="2012" name="Genome Res.">
        <title>Genomic basis of endosymbiont-conferred protection against an insect parasitoid.</title>
        <authorList>
            <person name="Hansen A.K."/>
            <person name="Vorburger C."/>
            <person name="Moran N.A."/>
        </authorList>
    </citation>
    <scope>NUCLEOTIDE SEQUENCE [LARGE SCALE GENOMIC DNA]</scope>
    <source>
        <strain evidence="2">R5.15</strain>
    </source>
</reference>
<evidence type="ECO:0000313" key="1">
    <source>
        <dbReference type="EMBL" id="EGY29484.1"/>
    </source>
</evidence>
<dbReference type="Proteomes" id="UP000004116">
    <property type="component" value="Unassembled WGS sequence"/>
</dbReference>